<gene>
    <name evidence="1" type="ORF">FWILDA_LOCUS3484</name>
</gene>
<keyword evidence="2" id="KW-1185">Reference proteome</keyword>
<protein>
    <submittedName>
        <fullName evidence="1">17602_t:CDS:1</fullName>
    </submittedName>
</protein>
<evidence type="ECO:0000313" key="2">
    <source>
        <dbReference type="Proteomes" id="UP001153678"/>
    </source>
</evidence>
<comment type="caution">
    <text evidence="1">The sequence shown here is derived from an EMBL/GenBank/DDBJ whole genome shotgun (WGS) entry which is preliminary data.</text>
</comment>
<sequence>MFGGCHPTFTPNIHSFTQKKDSFIKKSDKVMFCESYFSKVPVTVSDDSDFLLKPPPNKIDE</sequence>
<accession>A0A9W4WKF3</accession>
<evidence type="ECO:0000313" key="1">
    <source>
        <dbReference type="EMBL" id="CAI2168244.1"/>
    </source>
</evidence>
<proteinExistence type="predicted"/>
<dbReference type="Proteomes" id="UP001153678">
    <property type="component" value="Unassembled WGS sequence"/>
</dbReference>
<name>A0A9W4WKF3_9GLOM</name>
<reference evidence="1" key="1">
    <citation type="submission" date="2022-08" db="EMBL/GenBank/DDBJ databases">
        <authorList>
            <person name="Kallberg Y."/>
            <person name="Tangrot J."/>
            <person name="Rosling A."/>
        </authorList>
    </citation>
    <scope>NUCLEOTIDE SEQUENCE</scope>
    <source>
        <strain evidence="1">Wild A</strain>
    </source>
</reference>
<dbReference type="AlphaFoldDB" id="A0A9W4WKF3"/>
<dbReference type="EMBL" id="CAMKVN010000466">
    <property type="protein sequence ID" value="CAI2168244.1"/>
    <property type="molecule type" value="Genomic_DNA"/>
</dbReference>
<organism evidence="1 2">
    <name type="scientific">Funneliformis geosporum</name>
    <dbReference type="NCBI Taxonomy" id="1117311"/>
    <lineage>
        <taxon>Eukaryota</taxon>
        <taxon>Fungi</taxon>
        <taxon>Fungi incertae sedis</taxon>
        <taxon>Mucoromycota</taxon>
        <taxon>Glomeromycotina</taxon>
        <taxon>Glomeromycetes</taxon>
        <taxon>Glomerales</taxon>
        <taxon>Glomeraceae</taxon>
        <taxon>Funneliformis</taxon>
    </lineage>
</organism>